<protein>
    <submittedName>
        <fullName evidence="1">Uncharacterized protein</fullName>
    </submittedName>
</protein>
<evidence type="ECO:0000313" key="1">
    <source>
        <dbReference type="EMBL" id="KAK1868870.1"/>
    </source>
</evidence>
<organism evidence="1 2">
    <name type="scientific">Pyropia yezoensis</name>
    <name type="common">Susabi-nori</name>
    <name type="synonym">Porphyra yezoensis</name>
    <dbReference type="NCBI Taxonomy" id="2788"/>
    <lineage>
        <taxon>Eukaryota</taxon>
        <taxon>Rhodophyta</taxon>
        <taxon>Bangiophyceae</taxon>
        <taxon>Bangiales</taxon>
        <taxon>Bangiaceae</taxon>
        <taxon>Pyropia</taxon>
    </lineage>
</organism>
<comment type="caution">
    <text evidence="1">The sequence shown here is derived from an EMBL/GenBank/DDBJ whole genome shotgun (WGS) entry which is preliminary data.</text>
</comment>
<accession>A0ACC3CFJ5</accession>
<proteinExistence type="predicted"/>
<name>A0ACC3CFJ5_PYRYE</name>
<keyword evidence="2" id="KW-1185">Reference proteome</keyword>
<sequence length="171" mass="18318">MAVVGSRMEPKWAGTSQEASGSKFVPDWSGSPLGTEWTIDSGASQHMTGDISLLHDRTSVPAVQVQMPNGSTAATIVSRMVNQPVWTANGSNTLTLRKVLNVKGMKVNLFYGQAIMQHGYGATFTNGNVSINRGFSRVLDAGERNGRTKTATSPRQRWERTCGTTGLGTAD</sequence>
<evidence type="ECO:0000313" key="2">
    <source>
        <dbReference type="Proteomes" id="UP000798662"/>
    </source>
</evidence>
<dbReference type="Proteomes" id="UP000798662">
    <property type="component" value="Chromosome 3"/>
</dbReference>
<gene>
    <name evidence="1" type="ORF">I4F81_011352</name>
</gene>
<dbReference type="EMBL" id="CM020620">
    <property type="protein sequence ID" value="KAK1868870.1"/>
    <property type="molecule type" value="Genomic_DNA"/>
</dbReference>
<reference evidence="1" key="1">
    <citation type="submission" date="2019-11" db="EMBL/GenBank/DDBJ databases">
        <title>Nori genome reveals adaptations in red seaweeds to the harsh intertidal environment.</title>
        <authorList>
            <person name="Wang D."/>
            <person name="Mao Y."/>
        </authorList>
    </citation>
    <scope>NUCLEOTIDE SEQUENCE</scope>
    <source>
        <tissue evidence="1">Gametophyte</tissue>
    </source>
</reference>